<evidence type="ECO:0000256" key="1">
    <source>
        <dbReference type="SAM" id="Phobius"/>
    </source>
</evidence>
<keyword evidence="1" id="KW-0472">Membrane</keyword>
<feature type="transmembrane region" description="Helical" evidence="1">
    <location>
        <begin position="45"/>
        <end position="69"/>
    </location>
</feature>
<evidence type="ECO:0000313" key="2">
    <source>
        <dbReference type="EMBL" id="GAA4809504.1"/>
    </source>
</evidence>
<dbReference type="RefSeq" id="WP_200170761.1">
    <property type="nucleotide sequence ID" value="NZ_BAABKQ010000001.1"/>
</dbReference>
<dbReference type="EMBL" id="BAABKQ010000001">
    <property type="protein sequence ID" value="GAA4809504.1"/>
    <property type="molecule type" value="Genomic_DNA"/>
</dbReference>
<feature type="transmembrane region" description="Helical" evidence="1">
    <location>
        <begin position="12"/>
        <end position="33"/>
    </location>
</feature>
<reference evidence="3" key="1">
    <citation type="journal article" date="2019" name="Int. J. Syst. Evol. Microbiol.">
        <title>The Global Catalogue of Microorganisms (GCM) 10K type strain sequencing project: providing services to taxonomists for standard genome sequencing and annotation.</title>
        <authorList>
            <consortium name="The Broad Institute Genomics Platform"/>
            <consortium name="The Broad Institute Genome Sequencing Center for Infectious Disease"/>
            <person name="Wu L."/>
            <person name="Ma J."/>
        </authorList>
    </citation>
    <scope>NUCLEOTIDE SEQUENCE [LARGE SCALE GENOMIC DNA]</scope>
    <source>
        <strain evidence="3">JCM 18542</strain>
    </source>
</reference>
<comment type="caution">
    <text evidence="2">The sequence shown here is derived from an EMBL/GenBank/DDBJ whole genome shotgun (WGS) entry which is preliminary data.</text>
</comment>
<dbReference type="Proteomes" id="UP001500839">
    <property type="component" value="Unassembled WGS sequence"/>
</dbReference>
<accession>A0ABP9CF91</accession>
<gene>
    <name evidence="2" type="ORF">GCM10023353_11870</name>
</gene>
<keyword evidence="1" id="KW-1133">Transmembrane helix</keyword>
<proteinExistence type="predicted"/>
<organism evidence="2 3">
    <name type="scientific">Tomitella cavernea</name>
    <dbReference type="NCBI Taxonomy" id="1387982"/>
    <lineage>
        <taxon>Bacteria</taxon>
        <taxon>Bacillati</taxon>
        <taxon>Actinomycetota</taxon>
        <taxon>Actinomycetes</taxon>
        <taxon>Mycobacteriales</taxon>
        <taxon>Tomitella</taxon>
    </lineage>
</organism>
<keyword evidence="1" id="KW-0812">Transmembrane</keyword>
<sequence>MRERSEAVRAWCGIGIMAVVAFGGLGLGCWYGYSLIFDGRAALGLLVVVGTAVAVLTSGGWLAPAVAWLTMPRRKDGDA</sequence>
<evidence type="ECO:0000313" key="3">
    <source>
        <dbReference type="Proteomes" id="UP001500839"/>
    </source>
</evidence>
<protein>
    <submittedName>
        <fullName evidence="2">Uncharacterized protein</fullName>
    </submittedName>
</protein>
<keyword evidence="3" id="KW-1185">Reference proteome</keyword>
<dbReference type="PROSITE" id="PS51257">
    <property type="entry name" value="PROKAR_LIPOPROTEIN"/>
    <property type="match status" value="1"/>
</dbReference>
<name>A0ABP9CF91_9ACTN</name>